<accession>A0AAD8GUE2</accession>
<comment type="caution">
    <text evidence="2">The sequence shown here is derived from an EMBL/GenBank/DDBJ whole genome shotgun (WGS) entry which is preliminary data.</text>
</comment>
<dbReference type="Proteomes" id="UP001237642">
    <property type="component" value="Unassembled WGS sequence"/>
</dbReference>
<protein>
    <submittedName>
        <fullName evidence="2">Uncharacterized protein</fullName>
    </submittedName>
</protein>
<evidence type="ECO:0000256" key="1">
    <source>
        <dbReference type="SAM" id="MobiDB-lite"/>
    </source>
</evidence>
<gene>
    <name evidence="2" type="ORF">POM88_048763</name>
</gene>
<dbReference type="AlphaFoldDB" id="A0AAD8GUE2"/>
<feature type="compositionally biased region" description="Polar residues" evidence="1">
    <location>
        <begin position="1"/>
        <end position="13"/>
    </location>
</feature>
<evidence type="ECO:0000313" key="2">
    <source>
        <dbReference type="EMBL" id="KAK1355507.1"/>
    </source>
</evidence>
<reference evidence="2" key="1">
    <citation type="submission" date="2023-02" db="EMBL/GenBank/DDBJ databases">
        <title>Genome of toxic invasive species Heracleum sosnowskyi carries increased number of genes despite the absence of recent whole-genome duplications.</title>
        <authorList>
            <person name="Schelkunov M."/>
            <person name="Shtratnikova V."/>
            <person name="Makarenko M."/>
            <person name="Klepikova A."/>
            <person name="Omelchenko D."/>
            <person name="Novikova G."/>
            <person name="Obukhova E."/>
            <person name="Bogdanov V."/>
            <person name="Penin A."/>
            <person name="Logacheva M."/>
        </authorList>
    </citation>
    <scope>NUCLEOTIDE SEQUENCE</scope>
    <source>
        <strain evidence="2">Hsosn_3</strain>
        <tissue evidence="2">Leaf</tissue>
    </source>
</reference>
<reference evidence="2" key="2">
    <citation type="submission" date="2023-05" db="EMBL/GenBank/DDBJ databases">
        <authorList>
            <person name="Schelkunov M.I."/>
        </authorList>
    </citation>
    <scope>NUCLEOTIDE SEQUENCE</scope>
    <source>
        <strain evidence="2">Hsosn_3</strain>
        <tissue evidence="2">Leaf</tissue>
    </source>
</reference>
<feature type="region of interest" description="Disordered" evidence="1">
    <location>
        <begin position="1"/>
        <end position="22"/>
    </location>
</feature>
<evidence type="ECO:0000313" key="3">
    <source>
        <dbReference type="Proteomes" id="UP001237642"/>
    </source>
</evidence>
<dbReference type="EMBL" id="JAUIZM010000011">
    <property type="protein sequence ID" value="KAK1355507.1"/>
    <property type="molecule type" value="Genomic_DNA"/>
</dbReference>
<sequence>MSMHSQAVPTNEQGVEHVQDDSTRSAALAIADAEKQGMEHIQYSLRSGTSYEVVQANEDGNQQGIEYIQTSMRSGTHKVVQANEDENHPGIEHIQYCIRSGTPYEVVQANEDRYQQGIEHIQTSTRSGTPHKVVQANEDGNKQGIEHIQTSLRSGTPHKVVQANEDENQQGIEHIQYGIRSGTPYKAVQANEDYQQGIEHIQYCMRSRTSHKVVQANEAENQQGIEHVHDHELTSYVGKSTELTRLPEEYDKITDTNKHQMHLARNILALSTLLELVKNGGLLGEEVEQPVMEPYLLGIIKFFHEVEANSIQMVLEEEPENMNQKYDDTEHLKKQKELILKIYDTENCQLTMCKILRKAGRDCSKHYYELVKANEEGNQPNFEHLPYCIRSTVPLEVVRAFEHRNQKILRRSMNRKYTRSTGLHRVLEETGYGVEQPLNHRGTKRLLTLFTELLELVQIGELHGNVKPEPETSAAVVRLMKLLYHYGLDIIQSGVEEELKEVKQKYDAVKKDPATLCKKKLLEIMLRICGTKTCQRTIYQIICNQMGRR</sequence>
<keyword evidence="3" id="KW-1185">Reference proteome</keyword>
<organism evidence="2 3">
    <name type="scientific">Heracleum sosnowskyi</name>
    <dbReference type="NCBI Taxonomy" id="360622"/>
    <lineage>
        <taxon>Eukaryota</taxon>
        <taxon>Viridiplantae</taxon>
        <taxon>Streptophyta</taxon>
        <taxon>Embryophyta</taxon>
        <taxon>Tracheophyta</taxon>
        <taxon>Spermatophyta</taxon>
        <taxon>Magnoliopsida</taxon>
        <taxon>eudicotyledons</taxon>
        <taxon>Gunneridae</taxon>
        <taxon>Pentapetalae</taxon>
        <taxon>asterids</taxon>
        <taxon>campanulids</taxon>
        <taxon>Apiales</taxon>
        <taxon>Apiaceae</taxon>
        <taxon>Apioideae</taxon>
        <taxon>apioid superclade</taxon>
        <taxon>Tordylieae</taxon>
        <taxon>Tordyliinae</taxon>
        <taxon>Heracleum</taxon>
    </lineage>
</organism>
<name>A0AAD8GUE2_9APIA</name>
<proteinExistence type="predicted"/>